<reference evidence="2" key="1">
    <citation type="submission" date="2021-05" db="EMBL/GenBank/DDBJ databases">
        <authorList>
            <person name="Alioto T."/>
            <person name="Alioto T."/>
            <person name="Gomez Garrido J."/>
        </authorList>
    </citation>
    <scope>NUCLEOTIDE SEQUENCE</scope>
</reference>
<organism evidence="2">
    <name type="scientific">Cacopsylla melanoneura</name>
    <dbReference type="NCBI Taxonomy" id="428564"/>
    <lineage>
        <taxon>Eukaryota</taxon>
        <taxon>Metazoa</taxon>
        <taxon>Ecdysozoa</taxon>
        <taxon>Arthropoda</taxon>
        <taxon>Hexapoda</taxon>
        <taxon>Insecta</taxon>
        <taxon>Pterygota</taxon>
        <taxon>Neoptera</taxon>
        <taxon>Paraneoptera</taxon>
        <taxon>Hemiptera</taxon>
        <taxon>Sternorrhyncha</taxon>
        <taxon>Psylloidea</taxon>
        <taxon>Psyllidae</taxon>
        <taxon>Psyllinae</taxon>
        <taxon>Cacopsylla</taxon>
    </lineage>
</organism>
<feature type="compositionally biased region" description="Low complexity" evidence="1">
    <location>
        <begin position="26"/>
        <end position="37"/>
    </location>
</feature>
<dbReference type="AlphaFoldDB" id="A0A8D8M0U1"/>
<accession>A0A8D8M0U1</accession>
<evidence type="ECO:0000256" key="1">
    <source>
        <dbReference type="SAM" id="MobiDB-lite"/>
    </source>
</evidence>
<protein>
    <submittedName>
        <fullName evidence="2">Uncharacterized protein</fullName>
    </submittedName>
</protein>
<feature type="compositionally biased region" description="Acidic residues" evidence="1">
    <location>
        <begin position="260"/>
        <end position="270"/>
    </location>
</feature>
<feature type="region of interest" description="Disordered" evidence="1">
    <location>
        <begin position="23"/>
        <end position="92"/>
    </location>
</feature>
<dbReference type="EMBL" id="HBUF01042698">
    <property type="protein sequence ID" value="CAG6618551.1"/>
    <property type="molecule type" value="Transcribed_RNA"/>
</dbReference>
<feature type="compositionally biased region" description="Basic and acidic residues" evidence="1">
    <location>
        <begin position="241"/>
        <end position="259"/>
    </location>
</feature>
<feature type="compositionally biased region" description="Polar residues" evidence="1">
    <location>
        <begin position="38"/>
        <end position="48"/>
    </location>
</feature>
<feature type="region of interest" description="Disordered" evidence="1">
    <location>
        <begin position="105"/>
        <end position="132"/>
    </location>
</feature>
<feature type="region of interest" description="Disordered" evidence="1">
    <location>
        <begin position="238"/>
        <end position="286"/>
    </location>
</feature>
<proteinExistence type="predicted"/>
<name>A0A8D8M0U1_9HEMI</name>
<feature type="compositionally biased region" description="Basic and acidic residues" evidence="1">
    <location>
        <begin position="105"/>
        <end position="114"/>
    </location>
</feature>
<feature type="compositionally biased region" description="Acidic residues" evidence="1">
    <location>
        <begin position="123"/>
        <end position="132"/>
    </location>
</feature>
<evidence type="ECO:0000313" key="2">
    <source>
        <dbReference type="EMBL" id="CAG6618551.1"/>
    </source>
</evidence>
<sequence>MKFHGDKTEVIIFYVDLPESELTRLSNSQSNISQGSSERLSSVSTRPQPGTCRFRKRPSNKSATNSAKPHYRHLMTESVSKEESDSDLTSETEQQLLKVLLRNKQETAEDEVHGSNRTSLVEQENDAEEDSEPVFHLDEELRHQIEDIDNELNQVDNTNQVSPEEAPESESDSDVELLDNATRRYLNKVQHKRPKRRQRLGFYLRKLKNLEYQIQNIMSEKDIIKPLSEQDWKYLLSESTNEERAVERGGEESKSQYENEDHDEEEWEEHEESKGKEDNGNEADIQTLEYHDLYKNDKVNEFLDDKDDVNVCKKPT</sequence>